<evidence type="ECO:0000313" key="1">
    <source>
        <dbReference type="EMBL" id="WEW61066.1"/>
    </source>
</evidence>
<reference evidence="1" key="1">
    <citation type="submission" date="2023-03" db="EMBL/GenBank/DDBJ databases">
        <title>Emydomyces testavorans Genome Sequence.</title>
        <authorList>
            <person name="Hoyer L."/>
        </authorList>
    </citation>
    <scope>NUCLEOTIDE SEQUENCE</scope>
    <source>
        <strain evidence="1">16-2883</strain>
    </source>
</reference>
<sequence length="575" mass="66422">MDDQPTPGSPTDAYYKQLVSIDYEPIPISPTQTHYEQRLAAIRGERVPDDIDSQFGRASLIRGIRCHFSFAASQAVKDVCVSRPEFARARNARLIMSNMIPGPEDMVDSDRTRQPYCIWYPDFATEDTYRQLAQHFPSMRYQVGRACAAAGYSGLFSELDLLPDVSIAEEARESGTTGGRIIFDTVMAAPYRYAVLDDYTLSVNLENPNFPVYLSGDTEVRWKLQKRKSLPSGPRYGMDSADEHRPSIEEDERINDKWDDWPRDYDYLTHEETKLLYNPLPLDLPTVKKTLLIQMAAHDGNVDRYARLASPSPMERIEQLCVIRGIYHHTMFARFWLAEIEKNSLRVQRLERQTLACIRSAISARRIMINDTQEFHNGWPEDVKEPNLIWWPLKPREDTLRELAERAPTMKRTAAIACIFCDYNWLYQSLNCRPDDKLVLAARNSRNPFYLQDLERRATEEGIQLNYPLFVDEDEEWLQYDLEPTEKELRSRLLDDMDCMYDCGYLGEGPYGCFGGRADTGLAERYVWAPLELLRKLKRCGGWINVPTGVLEDMTESELEDLVVPTPNDFTEFTE</sequence>
<name>A0AAF0DLK7_9EURO</name>
<keyword evidence="2" id="KW-1185">Reference proteome</keyword>
<proteinExistence type="predicted"/>
<accession>A0AAF0DLK7</accession>
<organism evidence="1 2">
    <name type="scientific">Emydomyces testavorans</name>
    <dbReference type="NCBI Taxonomy" id="2070801"/>
    <lineage>
        <taxon>Eukaryota</taxon>
        <taxon>Fungi</taxon>
        <taxon>Dikarya</taxon>
        <taxon>Ascomycota</taxon>
        <taxon>Pezizomycotina</taxon>
        <taxon>Eurotiomycetes</taxon>
        <taxon>Eurotiomycetidae</taxon>
        <taxon>Onygenales</taxon>
        <taxon>Nannizziopsiaceae</taxon>
        <taxon>Emydomyces</taxon>
    </lineage>
</organism>
<protein>
    <submittedName>
        <fullName evidence="1">Uncharacterized protein</fullName>
    </submittedName>
</protein>
<dbReference type="Proteomes" id="UP001219355">
    <property type="component" value="Chromosome 4"/>
</dbReference>
<gene>
    <name evidence="1" type="ORF">PRK78_006555</name>
</gene>
<dbReference type="EMBL" id="CP120630">
    <property type="protein sequence ID" value="WEW61066.1"/>
    <property type="molecule type" value="Genomic_DNA"/>
</dbReference>
<dbReference type="AlphaFoldDB" id="A0AAF0DLK7"/>
<evidence type="ECO:0000313" key="2">
    <source>
        <dbReference type="Proteomes" id="UP001219355"/>
    </source>
</evidence>